<evidence type="ECO:0000313" key="4">
    <source>
        <dbReference type="Proteomes" id="UP001642409"/>
    </source>
</evidence>
<accession>A0AA86N4H5</accession>
<dbReference type="AlphaFoldDB" id="A0AA86N4H5"/>
<protein>
    <submittedName>
        <fullName evidence="3">Hypothetical_protein</fullName>
    </submittedName>
</protein>
<reference evidence="3 4" key="2">
    <citation type="submission" date="2024-07" db="EMBL/GenBank/DDBJ databases">
        <authorList>
            <person name="Akdeniz Z."/>
        </authorList>
    </citation>
    <scope>NUCLEOTIDE SEQUENCE [LARGE SCALE GENOMIC DNA]</scope>
</reference>
<keyword evidence="1" id="KW-0472">Membrane</keyword>
<gene>
    <name evidence="3" type="ORF">HINF_LOCUS15713</name>
    <name evidence="2" type="ORF">HINF_LOCUS263</name>
</gene>
<evidence type="ECO:0000313" key="2">
    <source>
        <dbReference type="EMBL" id="CAI9912618.1"/>
    </source>
</evidence>
<keyword evidence="4" id="KW-1185">Reference proteome</keyword>
<dbReference type="EMBL" id="CAXDID020000038">
    <property type="protein sequence ID" value="CAL5998397.1"/>
    <property type="molecule type" value="Genomic_DNA"/>
</dbReference>
<keyword evidence="1" id="KW-0812">Transmembrane</keyword>
<organism evidence="2">
    <name type="scientific">Hexamita inflata</name>
    <dbReference type="NCBI Taxonomy" id="28002"/>
    <lineage>
        <taxon>Eukaryota</taxon>
        <taxon>Metamonada</taxon>
        <taxon>Diplomonadida</taxon>
        <taxon>Hexamitidae</taxon>
        <taxon>Hexamitinae</taxon>
        <taxon>Hexamita</taxon>
    </lineage>
</organism>
<proteinExistence type="predicted"/>
<keyword evidence="1" id="KW-1133">Transmembrane helix</keyword>
<reference evidence="2" key="1">
    <citation type="submission" date="2023-06" db="EMBL/GenBank/DDBJ databases">
        <authorList>
            <person name="Kurt Z."/>
        </authorList>
    </citation>
    <scope>NUCLEOTIDE SEQUENCE</scope>
</reference>
<evidence type="ECO:0000313" key="3">
    <source>
        <dbReference type="EMBL" id="CAL5998397.1"/>
    </source>
</evidence>
<comment type="caution">
    <text evidence="2">The sequence shown here is derived from an EMBL/GenBank/DDBJ whole genome shotgun (WGS) entry which is preliminary data.</text>
</comment>
<evidence type="ECO:0000256" key="1">
    <source>
        <dbReference type="SAM" id="Phobius"/>
    </source>
</evidence>
<name>A0AA86N4H5_9EUKA</name>
<sequence>MLNYLVISLLQFEVGPQLACDNGFIIQDSHCICQKILSANGTLCVENCSDINEVEINGTCSALKSKSQPSCTSFGLGFVYNNNLNRCDCPSGSICHCTSEECCAISGLNYLNSQCDSCENLYGAGYIWSATNKYCMCLDISQCSCNTQYCCTQRKQQVLVNEQCTYCVGSTLLLSQDKQFGYCGCSSAYQQYGFINKLGDVCTQCPELLNENEDGCISCQEAFGPGYTWSSSKKTCICPQGATCECKTSLCCFKIHGTNYLNGLCQSCKDIYQEGAVLDVDTGKCKCDSSIYYGTLDKQGDTCNKCIEYLNPQGTACYTCESNYGTGYLWNPNTKQCVCPQGSSCICTSNICCATEQASILDTTCKSCSTVYGDGAILQKKQCVCDNQRNYYGQLTQTSSVCQLCEGVLNADSTCSPCSAYGSGYIWDTNAKKCYCPAGIPCECKSEECCLQYYTHYINNKCGRCLDNIGPGYYWDDETNNCKCISQIQCKCVTDYCCTSFVPNSHMNTLSKQCDCNGGYKFINGMCKKSSNKVVGLAVGIPLGFLFLLAIIIIIVLKKKQKKQKEPKEETKESVQVAIETETVQIAEPVVETVPEVEQPHFPVQITE</sequence>
<dbReference type="Proteomes" id="UP001642409">
    <property type="component" value="Unassembled WGS sequence"/>
</dbReference>
<feature type="transmembrane region" description="Helical" evidence="1">
    <location>
        <begin position="534"/>
        <end position="557"/>
    </location>
</feature>
<dbReference type="EMBL" id="CATOUU010000003">
    <property type="protein sequence ID" value="CAI9912618.1"/>
    <property type="molecule type" value="Genomic_DNA"/>
</dbReference>